<feature type="region of interest" description="Disordered" evidence="2">
    <location>
        <begin position="199"/>
        <end position="226"/>
    </location>
</feature>
<proteinExistence type="predicted"/>
<dbReference type="PANTHER" id="PTHR33222">
    <property type="match status" value="1"/>
</dbReference>
<dbReference type="PANTHER" id="PTHR33222:SF6">
    <property type="entry name" value="EXPRESSED PROTEIN"/>
    <property type="match status" value="1"/>
</dbReference>
<dbReference type="Pfam" id="PF14159">
    <property type="entry name" value="CAAD"/>
    <property type="match status" value="1"/>
</dbReference>
<dbReference type="InterPro" id="IPR033344">
    <property type="entry name" value="CURT1"/>
</dbReference>
<protein>
    <recommendedName>
        <fullName evidence="3">Cyanobacterial aminoacyl-tRNA synthetase CAAD domain-containing protein</fullName>
    </recommendedName>
</protein>
<evidence type="ECO:0000256" key="1">
    <source>
        <dbReference type="ARBA" id="ARBA00004141"/>
    </source>
</evidence>
<sequence length="262" mass="27905">MVFGQPRTNALNEQVVVEVRRTLTEGIDLHGPTVASPATGAVASPIASDLGKAARSVGLGLPALPPLPGLASHGQPRVASFCKRLARNVVSMAAGEPAAPLADNAELTEFFNGLKQEWDRVEDKYAVTTLAVAATLGMWSAGGVVSAIDRLPVVPGLMEVVGIGYSGESVLRQGSKRRCNEMEIDDQNVMKKGRVKEIVANEEDAENNTNKRKVKEEEGEGGLSPPLSWWRRNNAGAIVMTAIYTNNFTTVITNSLPLYAAV</sequence>
<evidence type="ECO:0000313" key="4">
    <source>
        <dbReference type="EnsemblPlants" id="EMT19937"/>
    </source>
</evidence>
<dbReference type="EnsemblPlants" id="EMT19937">
    <property type="protein sequence ID" value="EMT19937"/>
    <property type="gene ID" value="F775_43805"/>
</dbReference>
<evidence type="ECO:0000256" key="2">
    <source>
        <dbReference type="SAM" id="MobiDB-lite"/>
    </source>
</evidence>
<dbReference type="GO" id="GO:0009535">
    <property type="term" value="C:chloroplast thylakoid membrane"/>
    <property type="evidence" value="ECO:0007669"/>
    <property type="project" value="TreeGrafter"/>
</dbReference>
<feature type="domain" description="Cyanobacterial aminoacyl-tRNA synthetase CAAD" evidence="3">
    <location>
        <begin position="114"/>
        <end position="169"/>
    </location>
</feature>
<dbReference type="InterPro" id="IPR025564">
    <property type="entry name" value="CAAD_dom"/>
</dbReference>
<evidence type="ECO:0000259" key="3">
    <source>
        <dbReference type="Pfam" id="PF14159"/>
    </source>
</evidence>
<reference evidence="4" key="1">
    <citation type="submission" date="2015-06" db="UniProtKB">
        <authorList>
            <consortium name="EnsemblPlants"/>
        </authorList>
    </citation>
    <scope>IDENTIFICATION</scope>
</reference>
<accession>R7WBL1</accession>
<dbReference type="AlphaFoldDB" id="R7WBL1"/>
<organism evidence="4">
    <name type="scientific">Aegilops tauschii</name>
    <name type="common">Tausch's goatgrass</name>
    <name type="synonym">Aegilops squarrosa</name>
    <dbReference type="NCBI Taxonomy" id="37682"/>
    <lineage>
        <taxon>Eukaryota</taxon>
        <taxon>Viridiplantae</taxon>
        <taxon>Streptophyta</taxon>
        <taxon>Embryophyta</taxon>
        <taxon>Tracheophyta</taxon>
        <taxon>Spermatophyta</taxon>
        <taxon>Magnoliopsida</taxon>
        <taxon>Liliopsida</taxon>
        <taxon>Poales</taxon>
        <taxon>Poaceae</taxon>
        <taxon>BOP clade</taxon>
        <taxon>Pooideae</taxon>
        <taxon>Triticodae</taxon>
        <taxon>Triticeae</taxon>
        <taxon>Triticinae</taxon>
        <taxon>Aegilops</taxon>
    </lineage>
</organism>
<comment type="subcellular location">
    <subcellularLocation>
        <location evidence="1">Membrane</location>
        <topology evidence="1">Multi-pass membrane protein</topology>
    </subcellularLocation>
</comment>
<name>R7WBL1_AEGTA</name>